<evidence type="ECO:0000313" key="2">
    <source>
        <dbReference type="Proteomes" id="UP001611415"/>
    </source>
</evidence>
<organism evidence="1 2">
    <name type="scientific">Nocardia xishanensis</name>
    <dbReference type="NCBI Taxonomy" id="238964"/>
    <lineage>
        <taxon>Bacteria</taxon>
        <taxon>Bacillati</taxon>
        <taxon>Actinomycetota</taxon>
        <taxon>Actinomycetes</taxon>
        <taxon>Mycobacteriales</taxon>
        <taxon>Nocardiaceae</taxon>
        <taxon>Nocardia</taxon>
    </lineage>
</organism>
<evidence type="ECO:0000313" key="1">
    <source>
        <dbReference type="EMBL" id="MFI2474547.1"/>
    </source>
</evidence>
<dbReference type="EMBL" id="JBIRYO010000008">
    <property type="protein sequence ID" value="MFI2474547.1"/>
    <property type="molecule type" value="Genomic_DNA"/>
</dbReference>
<sequence>MSTEFEVFDPARPYALAASVTLRPEPFGALVYDYATRRLSFLKTPLLVALVKELADSPNVTAALEAAAVPADEHHPYLRALAGLAEAGTIRQRTTE</sequence>
<dbReference type="InterPro" id="IPR023850">
    <property type="entry name" value="MftB"/>
</dbReference>
<accession>A0ABW7X0E9</accession>
<gene>
    <name evidence="1" type="primary">mftB</name>
    <name evidence="1" type="ORF">ACH49W_14320</name>
</gene>
<reference evidence="1 2" key="1">
    <citation type="submission" date="2024-10" db="EMBL/GenBank/DDBJ databases">
        <title>The Natural Products Discovery Center: Release of the First 8490 Sequenced Strains for Exploring Actinobacteria Biosynthetic Diversity.</title>
        <authorList>
            <person name="Kalkreuter E."/>
            <person name="Kautsar S.A."/>
            <person name="Yang D."/>
            <person name="Bader C.D."/>
            <person name="Teijaro C.N."/>
            <person name="Fluegel L."/>
            <person name="Davis C.M."/>
            <person name="Simpson J.R."/>
            <person name="Lauterbach L."/>
            <person name="Steele A.D."/>
            <person name="Gui C."/>
            <person name="Meng S."/>
            <person name="Li G."/>
            <person name="Viehrig K."/>
            <person name="Ye F."/>
            <person name="Su P."/>
            <person name="Kiefer A.F."/>
            <person name="Nichols A."/>
            <person name="Cepeda A.J."/>
            <person name="Yan W."/>
            <person name="Fan B."/>
            <person name="Jiang Y."/>
            <person name="Adhikari A."/>
            <person name="Zheng C.-J."/>
            <person name="Schuster L."/>
            <person name="Cowan T.M."/>
            <person name="Smanski M.J."/>
            <person name="Chevrette M.G."/>
            <person name="De Carvalho L.P.S."/>
            <person name="Shen B."/>
        </authorList>
    </citation>
    <scope>NUCLEOTIDE SEQUENCE [LARGE SCALE GENOMIC DNA]</scope>
    <source>
        <strain evidence="1 2">NPDC019275</strain>
    </source>
</reference>
<dbReference type="Pfam" id="PF26520">
    <property type="entry name" value="MftB_chaperone"/>
    <property type="match status" value="1"/>
</dbReference>
<name>A0ABW7X0E9_9NOCA</name>
<dbReference type="RefSeq" id="WP_068058755.1">
    <property type="nucleotide sequence ID" value="NZ_JBEYCD010000003.1"/>
</dbReference>
<dbReference type="Proteomes" id="UP001611415">
    <property type="component" value="Unassembled WGS sequence"/>
</dbReference>
<keyword evidence="2" id="KW-1185">Reference proteome</keyword>
<proteinExistence type="predicted"/>
<dbReference type="NCBIfam" id="TIGR03967">
    <property type="entry name" value="mycofact_MftB"/>
    <property type="match status" value="1"/>
</dbReference>
<comment type="caution">
    <text evidence="1">The sequence shown here is derived from an EMBL/GenBank/DDBJ whole genome shotgun (WGS) entry which is preliminary data.</text>
</comment>
<protein>
    <submittedName>
        <fullName evidence="1">Mycofactocin biosynthesis chaperone MftB</fullName>
    </submittedName>
</protein>